<evidence type="ECO:0000313" key="2">
    <source>
        <dbReference type="Proteomes" id="UP001175097"/>
    </source>
</evidence>
<dbReference type="RefSeq" id="WP_301242960.1">
    <property type="nucleotide sequence ID" value="NZ_JAROCC010000005.1"/>
</dbReference>
<keyword evidence="2" id="KW-1185">Reference proteome</keyword>
<evidence type="ECO:0000313" key="1">
    <source>
        <dbReference type="EMBL" id="MDN4607414.1"/>
    </source>
</evidence>
<sequence>MTIIDGKWLFIGTDKRLSECCRIMRELGAETHHYNANAYSEELSSTLVSFAPTHIVFPILQMEGSIPVEKIEKGAILYPGVASESWLSPLVDAGITTKPYLKEVEFVWENARLTAEGFLIEYYSSTKRRISGEHFYIAGFGKVAKMTADVLSSLGGSVTILARSHDQLGEAAAMGYKTIPLKSDEVNLKGNFINTIPAKWLKPSENAEIRIFDLASAPGCLKDNDPVEYYTIHLGLPGKHFPADAAKALADALLRMNSR</sequence>
<name>A0ABT8JQR8_9BACL</name>
<proteinExistence type="predicted"/>
<gene>
    <name evidence="1" type="ORF">P5G49_07940</name>
</gene>
<dbReference type="Gene3D" id="3.40.50.720">
    <property type="entry name" value="NAD(P)-binding Rossmann-like Domain"/>
    <property type="match status" value="1"/>
</dbReference>
<reference evidence="1" key="1">
    <citation type="submission" date="2023-03" db="EMBL/GenBank/DDBJ databases">
        <title>MT1 and MT2 Draft Genomes of Novel Species.</title>
        <authorList>
            <person name="Venkateswaran K."/>
        </authorList>
    </citation>
    <scope>NUCLEOTIDE SEQUENCE</scope>
    <source>
        <strain evidence="1">F6_3S_P_2</strain>
    </source>
</reference>
<protein>
    <recommendedName>
        <fullName evidence="3">Dipicolinate synthase subunit A</fullName>
    </recommendedName>
</protein>
<dbReference type="Proteomes" id="UP001175097">
    <property type="component" value="Unassembled WGS sequence"/>
</dbReference>
<organism evidence="1 2">
    <name type="scientific">Sporosarcina highlanderae</name>
    <dbReference type="NCBI Taxonomy" id="3035916"/>
    <lineage>
        <taxon>Bacteria</taxon>
        <taxon>Bacillati</taxon>
        <taxon>Bacillota</taxon>
        <taxon>Bacilli</taxon>
        <taxon>Bacillales</taxon>
        <taxon>Caryophanaceae</taxon>
        <taxon>Sporosarcina</taxon>
    </lineage>
</organism>
<accession>A0ABT8JQR8</accession>
<dbReference type="EMBL" id="JAROCC010000005">
    <property type="protein sequence ID" value="MDN4607414.1"/>
    <property type="molecule type" value="Genomic_DNA"/>
</dbReference>
<evidence type="ECO:0008006" key="3">
    <source>
        <dbReference type="Google" id="ProtNLM"/>
    </source>
</evidence>
<comment type="caution">
    <text evidence="1">The sequence shown here is derived from an EMBL/GenBank/DDBJ whole genome shotgun (WGS) entry which is preliminary data.</text>
</comment>